<protein>
    <submittedName>
        <fullName evidence="1">Uncharacterized protein</fullName>
    </submittedName>
</protein>
<dbReference type="Proteomes" id="UP001054945">
    <property type="component" value="Unassembled WGS sequence"/>
</dbReference>
<accession>A0AAV4MS01</accession>
<comment type="caution">
    <text evidence="1">The sequence shown here is derived from an EMBL/GenBank/DDBJ whole genome shotgun (WGS) entry which is preliminary data.</text>
</comment>
<organism evidence="1 2">
    <name type="scientific">Caerostris extrusa</name>
    <name type="common">Bark spider</name>
    <name type="synonym">Caerostris bankana</name>
    <dbReference type="NCBI Taxonomy" id="172846"/>
    <lineage>
        <taxon>Eukaryota</taxon>
        <taxon>Metazoa</taxon>
        <taxon>Ecdysozoa</taxon>
        <taxon>Arthropoda</taxon>
        <taxon>Chelicerata</taxon>
        <taxon>Arachnida</taxon>
        <taxon>Araneae</taxon>
        <taxon>Araneomorphae</taxon>
        <taxon>Entelegynae</taxon>
        <taxon>Araneoidea</taxon>
        <taxon>Araneidae</taxon>
        <taxon>Caerostris</taxon>
    </lineage>
</organism>
<proteinExistence type="predicted"/>
<dbReference type="EMBL" id="BPLR01020092">
    <property type="protein sequence ID" value="GIX74730.1"/>
    <property type="molecule type" value="Genomic_DNA"/>
</dbReference>
<gene>
    <name evidence="1" type="ORF">CEXT_763141</name>
</gene>
<dbReference type="AlphaFoldDB" id="A0AAV4MS01"/>
<name>A0AAV4MS01_CAEEX</name>
<evidence type="ECO:0000313" key="1">
    <source>
        <dbReference type="EMBL" id="GIX74730.1"/>
    </source>
</evidence>
<keyword evidence="2" id="KW-1185">Reference proteome</keyword>
<reference evidence="1 2" key="1">
    <citation type="submission" date="2021-06" db="EMBL/GenBank/DDBJ databases">
        <title>Caerostris extrusa draft genome.</title>
        <authorList>
            <person name="Kono N."/>
            <person name="Arakawa K."/>
        </authorList>
    </citation>
    <scope>NUCLEOTIDE SEQUENCE [LARGE SCALE GENOMIC DNA]</scope>
</reference>
<evidence type="ECO:0000313" key="2">
    <source>
        <dbReference type="Proteomes" id="UP001054945"/>
    </source>
</evidence>
<sequence>MKINVLPQPTVPHFIPFQIVLEQEDVTIASNDAGAINVPLTTCEIVMFRKGGVPFPLCPMGRKCQMTNSAAIYIRIGLGNSRVGIVT</sequence>